<feature type="region of interest" description="Disordered" evidence="1">
    <location>
        <begin position="382"/>
        <end position="429"/>
    </location>
</feature>
<protein>
    <recommendedName>
        <fullName evidence="4">Protein kinase domain-containing protein</fullName>
    </recommendedName>
</protein>
<dbReference type="HOGENOM" id="CLU_042091_0_1_1"/>
<organism evidence="2 3">
    <name type="scientific">Stachybotrys chartarum (strain CBS 109288 / IBT 7711)</name>
    <name type="common">Toxic black mold</name>
    <name type="synonym">Stilbospora chartarum</name>
    <dbReference type="NCBI Taxonomy" id="1280523"/>
    <lineage>
        <taxon>Eukaryota</taxon>
        <taxon>Fungi</taxon>
        <taxon>Dikarya</taxon>
        <taxon>Ascomycota</taxon>
        <taxon>Pezizomycotina</taxon>
        <taxon>Sordariomycetes</taxon>
        <taxon>Hypocreomycetidae</taxon>
        <taxon>Hypocreales</taxon>
        <taxon>Stachybotryaceae</taxon>
        <taxon>Stachybotrys</taxon>
    </lineage>
</organism>
<dbReference type="EMBL" id="KL648569">
    <property type="protein sequence ID" value="KEY68579.1"/>
    <property type="molecule type" value="Genomic_DNA"/>
</dbReference>
<gene>
    <name evidence="2" type="ORF">S7711_05765</name>
</gene>
<dbReference type="InterPro" id="IPR011009">
    <property type="entry name" value="Kinase-like_dom_sf"/>
</dbReference>
<accession>A0A084ATF0</accession>
<evidence type="ECO:0000313" key="3">
    <source>
        <dbReference type="Proteomes" id="UP000028045"/>
    </source>
</evidence>
<evidence type="ECO:0000256" key="1">
    <source>
        <dbReference type="SAM" id="MobiDB-lite"/>
    </source>
</evidence>
<proteinExistence type="predicted"/>
<dbReference type="SUPFAM" id="SSF56112">
    <property type="entry name" value="Protein kinase-like (PK-like)"/>
    <property type="match status" value="1"/>
</dbReference>
<dbReference type="OrthoDB" id="3432781at2759"/>
<name>A0A084ATF0_STACB</name>
<feature type="compositionally biased region" description="Basic residues" evidence="1">
    <location>
        <begin position="394"/>
        <end position="403"/>
    </location>
</feature>
<evidence type="ECO:0000313" key="2">
    <source>
        <dbReference type="EMBL" id="KEY68579.1"/>
    </source>
</evidence>
<dbReference type="Pfam" id="PF13095">
    <property type="entry name" value="FTA2"/>
    <property type="match status" value="1"/>
</dbReference>
<dbReference type="Proteomes" id="UP000028045">
    <property type="component" value="Unassembled WGS sequence"/>
</dbReference>
<keyword evidence="3" id="KW-1185">Reference proteome</keyword>
<dbReference type="InterPro" id="IPR025213">
    <property type="entry name" value="Sim4_Fta2"/>
</dbReference>
<reference evidence="2 3" key="1">
    <citation type="journal article" date="2014" name="BMC Genomics">
        <title>Comparative genome sequencing reveals chemotype-specific gene clusters in the toxigenic black mold Stachybotrys.</title>
        <authorList>
            <person name="Semeiks J."/>
            <person name="Borek D."/>
            <person name="Otwinowski Z."/>
            <person name="Grishin N.V."/>
        </authorList>
    </citation>
    <scope>NUCLEOTIDE SEQUENCE [LARGE SCALE GENOMIC DNA]</scope>
    <source>
        <strain evidence="3">CBS 109288 / IBT 7711</strain>
    </source>
</reference>
<sequence length="487" mass="55412">MYVHYPEPGADLVPLPEFEGPKLEPFTFQGKRKIEFLEGLGSGTHSWVFKVRIDGQIYALKLFCFTDEVYLPSYPLSHWKKDYSKVEVTPEEAQTMQAFYNAFDPFMCECRAFGRLKEAGLDGQLALKCFGYVLLDEDEERALMEQFHYQVSFLGWTGGGSCTFEFDPSRVVDREPLMVRTEYSSGPITTLRERFRKNGRLPPITGIVKEYGRLDPDLGVVGHRRILQAIQGLHRVGIFSLDVTQRQIISGRLADFSMAFTTPHVLSEPGLDPNLDPRILPFLEEQVFETCYSDYLMFNLMLTDPENIPPTKPRKQLVQHRLSAFPASNSGSFSWSYGGSLRSMDRDGDGPDGFSRIWTYADPRKFDWRMITAVDGTTPTAKTAAAVARESRAGRKGRSKKKIAGAGRRQDTQTKLSRPRTPATESDVPPLDTKVAKWLRQRVDPWHFNCSPEKADKIKNDAWPGFKLRWRLKDGVLHAECFGPEKE</sequence>
<evidence type="ECO:0008006" key="4">
    <source>
        <dbReference type="Google" id="ProtNLM"/>
    </source>
</evidence>
<dbReference type="AlphaFoldDB" id="A0A084ATF0"/>